<dbReference type="EMBL" id="JAUFPN010000163">
    <property type="protein sequence ID" value="MDN3566061.1"/>
    <property type="molecule type" value="Genomic_DNA"/>
</dbReference>
<keyword evidence="3" id="KW-1185">Reference proteome</keyword>
<protein>
    <submittedName>
        <fullName evidence="2">DUF1127 domain-containing protein</fullName>
    </submittedName>
</protein>
<organism evidence="2 3">
    <name type="scientific">Paeniroseomonas aquatica</name>
    <dbReference type="NCBI Taxonomy" id="373043"/>
    <lineage>
        <taxon>Bacteria</taxon>
        <taxon>Pseudomonadati</taxon>
        <taxon>Pseudomonadota</taxon>
        <taxon>Alphaproteobacteria</taxon>
        <taxon>Acetobacterales</taxon>
        <taxon>Acetobacteraceae</taxon>
        <taxon>Paeniroseomonas</taxon>
    </lineage>
</organism>
<accession>A0ABT8A8L6</accession>
<evidence type="ECO:0000313" key="3">
    <source>
        <dbReference type="Proteomes" id="UP001529369"/>
    </source>
</evidence>
<dbReference type="Proteomes" id="UP001529369">
    <property type="component" value="Unassembled WGS sequence"/>
</dbReference>
<dbReference type="Pfam" id="PF06568">
    <property type="entry name" value="YjiS-like"/>
    <property type="match status" value="1"/>
</dbReference>
<comment type="caution">
    <text evidence="2">The sequence shown here is derived from an EMBL/GenBank/DDBJ whole genome shotgun (WGS) entry which is preliminary data.</text>
</comment>
<dbReference type="RefSeq" id="WP_290317953.1">
    <property type="nucleotide sequence ID" value="NZ_JAUFPN010000163.1"/>
</dbReference>
<name>A0ABT8A8L6_9PROT</name>
<feature type="domain" description="YjiS-like" evidence="1">
    <location>
        <begin position="48"/>
        <end position="83"/>
    </location>
</feature>
<reference evidence="3" key="1">
    <citation type="journal article" date="2019" name="Int. J. Syst. Evol. Microbiol.">
        <title>The Global Catalogue of Microorganisms (GCM) 10K type strain sequencing project: providing services to taxonomists for standard genome sequencing and annotation.</title>
        <authorList>
            <consortium name="The Broad Institute Genomics Platform"/>
            <consortium name="The Broad Institute Genome Sequencing Center for Infectious Disease"/>
            <person name="Wu L."/>
            <person name="Ma J."/>
        </authorList>
    </citation>
    <scope>NUCLEOTIDE SEQUENCE [LARGE SCALE GENOMIC DNA]</scope>
    <source>
        <strain evidence="3">CECT 7131</strain>
    </source>
</reference>
<sequence length="93" mass="10093">MNAHMTKAEAALLLPFPRNPAAEQRDALRDAAGRANETALLQGLARLADRILGWPARARLRAELASLSERELVDIGLTRGDIDRVATGSLAHR</sequence>
<proteinExistence type="predicted"/>
<evidence type="ECO:0000259" key="1">
    <source>
        <dbReference type="Pfam" id="PF06568"/>
    </source>
</evidence>
<evidence type="ECO:0000313" key="2">
    <source>
        <dbReference type="EMBL" id="MDN3566061.1"/>
    </source>
</evidence>
<gene>
    <name evidence="2" type="ORF">QWZ14_16960</name>
</gene>
<dbReference type="InterPro" id="IPR009506">
    <property type="entry name" value="YjiS-like"/>
</dbReference>